<reference evidence="2" key="1">
    <citation type="submission" date="2022-11" db="UniProtKB">
        <authorList>
            <consortium name="WormBaseParasite"/>
        </authorList>
    </citation>
    <scope>IDENTIFICATION</scope>
</reference>
<dbReference type="PANTHER" id="PTHR38696:SF1">
    <property type="entry name" value="MEDIATOR OF RNA POLYMERASE II TRANSCRIPTION SUBUNIT 13"/>
    <property type="match status" value="1"/>
</dbReference>
<name>A0A915K267_ROMCU</name>
<evidence type="ECO:0000313" key="2">
    <source>
        <dbReference type="WBParaSite" id="nRc.2.0.1.t32409-RA"/>
    </source>
</evidence>
<dbReference type="AlphaFoldDB" id="A0A915K267"/>
<evidence type="ECO:0000313" key="1">
    <source>
        <dbReference type="Proteomes" id="UP000887565"/>
    </source>
</evidence>
<protein>
    <submittedName>
        <fullName evidence="2">Uncharacterized protein</fullName>
    </submittedName>
</protein>
<accession>A0A915K267</accession>
<organism evidence="1 2">
    <name type="scientific">Romanomermis culicivorax</name>
    <name type="common">Nematode worm</name>
    <dbReference type="NCBI Taxonomy" id="13658"/>
    <lineage>
        <taxon>Eukaryota</taxon>
        <taxon>Metazoa</taxon>
        <taxon>Ecdysozoa</taxon>
        <taxon>Nematoda</taxon>
        <taxon>Enoplea</taxon>
        <taxon>Dorylaimia</taxon>
        <taxon>Mermithida</taxon>
        <taxon>Mermithoidea</taxon>
        <taxon>Mermithidae</taxon>
        <taxon>Romanomermis</taxon>
    </lineage>
</organism>
<dbReference type="WBParaSite" id="nRc.2.0.1.t32409-RA">
    <property type="protein sequence ID" value="nRc.2.0.1.t32409-RA"/>
    <property type="gene ID" value="nRc.2.0.1.g32409"/>
</dbReference>
<dbReference type="PANTHER" id="PTHR38696">
    <property type="entry name" value="MEDIATOR OF RNA POLYMERASE II TRANSCRIPTION SUBUNIT 13"/>
    <property type="match status" value="1"/>
</dbReference>
<dbReference type="Proteomes" id="UP000887565">
    <property type="component" value="Unplaced"/>
</dbReference>
<sequence>MPVLNCKMKQTSKLPTNLSYYLENLTFKLHGVSVKSELNPQFQFYVTEKNQLVHFFKLKGYPWMANGSETVAARFLVSTILVKVSSIGWPVLTSLDISRRANDKGVFVLRSASGLSLPSSIPSPSYFCVSLNETDKIRLINAPSHIGGMLKNVVGTYWSAGICREQEYFGSYEMKLNGAPWNGMETQDSLAANKSGSSLTKFPNFVDEIFFGFLEENFVDEISLTQVQFVDEIFHFFHEMWL</sequence>
<keyword evidence="1" id="KW-1185">Reference proteome</keyword>
<proteinExistence type="predicted"/>